<organism evidence="7 8">
    <name type="scientific">Rhodococcus opacus</name>
    <name type="common">Nocardia opaca</name>
    <dbReference type="NCBI Taxonomy" id="37919"/>
    <lineage>
        <taxon>Bacteria</taxon>
        <taxon>Bacillati</taxon>
        <taxon>Actinomycetota</taxon>
        <taxon>Actinomycetes</taxon>
        <taxon>Mycobacteriales</taxon>
        <taxon>Nocardiaceae</taxon>
        <taxon>Rhodococcus</taxon>
    </lineage>
</organism>
<dbReference type="FunFam" id="3.40.50.720:FF:000301">
    <property type="entry name" value="Hydroxysteroid dehydrogenase like 2"/>
    <property type="match status" value="1"/>
</dbReference>
<comment type="subcellular location">
    <subcellularLocation>
        <location evidence="1">Peroxisome</location>
    </subcellularLocation>
</comment>
<protein>
    <recommendedName>
        <fullName evidence="6">Thiolase C-terminal domain-containing protein</fullName>
    </recommendedName>
</protein>
<comment type="caution">
    <text evidence="7">The sequence shown here is derived from an EMBL/GenBank/DDBJ whole genome shotgun (WGS) entry which is preliminary data.</text>
</comment>
<gene>
    <name evidence="7" type="ORF">C5613_26635</name>
</gene>
<dbReference type="InterPro" id="IPR016039">
    <property type="entry name" value="Thiolase-like"/>
</dbReference>
<comment type="similarity">
    <text evidence="2">Belongs to the short-chain dehydrogenases/reductases (SDR) family.</text>
</comment>
<dbReference type="InterPro" id="IPR002347">
    <property type="entry name" value="SDR_fam"/>
</dbReference>
<dbReference type="GO" id="GO:0016747">
    <property type="term" value="F:acyltransferase activity, transferring groups other than amino-acyl groups"/>
    <property type="evidence" value="ECO:0007669"/>
    <property type="project" value="InterPro"/>
</dbReference>
<dbReference type="InterPro" id="IPR036291">
    <property type="entry name" value="NAD(P)-bd_dom_sf"/>
</dbReference>
<reference evidence="8" key="1">
    <citation type="submission" date="2018-02" db="EMBL/GenBank/DDBJ databases">
        <title>Draft genome sequencing of Rhodococcus opacus KU647198.</title>
        <authorList>
            <person name="Zheng B.-X."/>
        </authorList>
    </citation>
    <scope>NUCLEOTIDE SEQUENCE [LARGE SCALE GENOMIC DNA]</scope>
    <source>
        <strain evidence="8">04-OD7</strain>
    </source>
</reference>
<evidence type="ECO:0000256" key="4">
    <source>
        <dbReference type="ARBA" id="ARBA00023002"/>
    </source>
</evidence>
<dbReference type="PANTHER" id="PTHR42808:SF3">
    <property type="entry name" value="HYDROXYSTEROID DEHYDROGENASE-LIKE PROTEIN 2"/>
    <property type="match status" value="1"/>
</dbReference>
<dbReference type="Gene3D" id="3.40.47.10">
    <property type="match status" value="1"/>
</dbReference>
<sequence>MCHCREHRETWFASNPLIGGQITRHSHSVSLVAGRIPRPRKSPNVELEHHLTDDEAHLAEALLWHRCHGPTSELLPQIAHQRTLVGKVRNINGGAIAVGHPFGMTGAQITSTLINSLQYHDKPNQKLNREKILKFADLKDQTIIMSGGSRGIGLATAKALSAAGCNVAILSKTDEPHEGLPGTIHTAVEEIRQCGGDAIGVVGDVRSEDDVTRLVDRAIERFGKIDAVINNASAIHLAGTLDTPMKRFTLMNEVNVRGTWLLTNKALPHMLKTGSGRILTLSPPLNLASHWLARHPAYTVSKYSMTMLTLSWAAELGRHGIAACALWPATLIDTAAVRNVVGGGEAARSPAIMADAALALFGRSPEQTNGRTYIDADVLREEGVRNLSVYGGGAQPAKDLFVD</sequence>
<evidence type="ECO:0000256" key="1">
    <source>
        <dbReference type="ARBA" id="ARBA00004275"/>
    </source>
</evidence>
<keyword evidence="3" id="KW-0521">NADP</keyword>
<dbReference type="NCBIfam" id="NF006133">
    <property type="entry name" value="PRK08278.1"/>
    <property type="match status" value="1"/>
</dbReference>
<dbReference type="InterPro" id="IPR020904">
    <property type="entry name" value="Sc_DH/Rdtase_CS"/>
</dbReference>
<dbReference type="InterPro" id="IPR020613">
    <property type="entry name" value="Thiolase_CS"/>
</dbReference>
<name>A0A2S8J2F5_RHOOP</name>
<evidence type="ECO:0000256" key="5">
    <source>
        <dbReference type="ARBA" id="ARBA00023140"/>
    </source>
</evidence>
<dbReference type="PRINTS" id="PR00081">
    <property type="entry name" value="GDHRDH"/>
</dbReference>
<dbReference type="EMBL" id="PUIO01000037">
    <property type="protein sequence ID" value="PQP21145.1"/>
    <property type="molecule type" value="Genomic_DNA"/>
</dbReference>
<dbReference type="Pfam" id="PF02803">
    <property type="entry name" value="Thiolase_C"/>
    <property type="match status" value="1"/>
</dbReference>
<dbReference type="Proteomes" id="UP000239290">
    <property type="component" value="Unassembled WGS sequence"/>
</dbReference>
<evidence type="ECO:0000259" key="6">
    <source>
        <dbReference type="Pfam" id="PF02803"/>
    </source>
</evidence>
<dbReference type="InterPro" id="IPR020617">
    <property type="entry name" value="Thiolase_C"/>
</dbReference>
<keyword evidence="5" id="KW-0576">Peroxisome</keyword>
<accession>A0A2S8J2F5</accession>
<dbReference type="AlphaFoldDB" id="A0A2S8J2F5"/>
<dbReference type="Pfam" id="PF00106">
    <property type="entry name" value="adh_short"/>
    <property type="match status" value="1"/>
</dbReference>
<evidence type="ECO:0000313" key="7">
    <source>
        <dbReference type="EMBL" id="PQP21145.1"/>
    </source>
</evidence>
<dbReference type="Gene3D" id="3.40.50.720">
    <property type="entry name" value="NAD(P)-binding Rossmann-like Domain"/>
    <property type="match status" value="1"/>
</dbReference>
<dbReference type="PANTHER" id="PTHR42808">
    <property type="entry name" value="HYDROXYSTEROID DEHYDROGENASE-LIKE PROTEIN 2"/>
    <property type="match status" value="1"/>
</dbReference>
<dbReference type="SUPFAM" id="SSF51735">
    <property type="entry name" value="NAD(P)-binding Rossmann-fold domains"/>
    <property type="match status" value="1"/>
</dbReference>
<dbReference type="PROSITE" id="PS00061">
    <property type="entry name" value="ADH_SHORT"/>
    <property type="match status" value="1"/>
</dbReference>
<proteinExistence type="inferred from homology"/>
<evidence type="ECO:0000256" key="2">
    <source>
        <dbReference type="ARBA" id="ARBA00006484"/>
    </source>
</evidence>
<evidence type="ECO:0000256" key="3">
    <source>
        <dbReference type="ARBA" id="ARBA00022857"/>
    </source>
</evidence>
<evidence type="ECO:0000313" key="8">
    <source>
        <dbReference type="Proteomes" id="UP000239290"/>
    </source>
</evidence>
<dbReference type="PROSITE" id="PS00737">
    <property type="entry name" value="THIOLASE_2"/>
    <property type="match status" value="1"/>
</dbReference>
<dbReference type="InterPro" id="IPR051935">
    <property type="entry name" value="HSDL2"/>
</dbReference>
<dbReference type="GO" id="GO:0016491">
    <property type="term" value="F:oxidoreductase activity"/>
    <property type="evidence" value="ECO:0007669"/>
    <property type="project" value="UniProtKB-KW"/>
</dbReference>
<keyword evidence="4" id="KW-0560">Oxidoreductase</keyword>
<dbReference type="SUPFAM" id="SSF53901">
    <property type="entry name" value="Thiolase-like"/>
    <property type="match status" value="1"/>
</dbReference>
<feature type="domain" description="Thiolase C-terminal" evidence="6">
    <location>
        <begin position="89"/>
        <end position="122"/>
    </location>
</feature>